<dbReference type="Gene3D" id="3.40.50.1820">
    <property type="entry name" value="alpha/beta hydrolase"/>
    <property type="match status" value="1"/>
</dbReference>
<accession>A0A0N4Z8M7</accession>
<proteinExistence type="predicted"/>
<dbReference type="PANTHER" id="PTHR32015">
    <property type="entry name" value="FASTING INDUCED LIPASE"/>
    <property type="match status" value="1"/>
</dbReference>
<feature type="chain" id="PRO_5005891268" evidence="1">
    <location>
        <begin position="24"/>
        <end position="290"/>
    </location>
</feature>
<dbReference type="InterPro" id="IPR029058">
    <property type="entry name" value="AB_hydrolase_fold"/>
</dbReference>
<evidence type="ECO:0000313" key="3">
    <source>
        <dbReference type="WBParaSite" id="PTRK_0000366100.2"/>
    </source>
</evidence>
<dbReference type="Pfam" id="PF01674">
    <property type="entry name" value="Lipase_2"/>
    <property type="match status" value="1"/>
</dbReference>
<dbReference type="GO" id="GO:0016298">
    <property type="term" value="F:lipase activity"/>
    <property type="evidence" value="ECO:0007669"/>
    <property type="project" value="TreeGrafter"/>
</dbReference>
<dbReference type="GO" id="GO:0016042">
    <property type="term" value="P:lipid catabolic process"/>
    <property type="evidence" value="ECO:0007669"/>
    <property type="project" value="InterPro"/>
</dbReference>
<reference evidence="3" key="1">
    <citation type="submission" date="2017-02" db="UniProtKB">
        <authorList>
            <consortium name="WormBaseParasite"/>
        </authorList>
    </citation>
    <scope>IDENTIFICATION</scope>
</reference>
<evidence type="ECO:0000256" key="1">
    <source>
        <dbReference type="SAM" id="SignalP"/>
    </source>
</evidence>
<evidence type="ECO:0000313" key="2">
    <source>
        <dbReference type="Proteomes" id="UP000038045"/>
    </source>
</evidence>
<dbReference type="PANTHER" id="PTHR32015:SF3">
    <property type="entry name" value="TRIACYLGLYCEROL LIPASE"/>
    <property type="match status" value="1"/>
</dbReference>
<dbReference type="SUPFAM" id="SSF53474">
    <property type="entry name" value="alpha/beta-Hydrolases"/>
    <property type="match status" value="1"/>
</dbReference>
<protein>
    <submittedName>
        <fullName evidence="3">Uncharacterized protein</fullName>
    </submittedName>
</protein>
<sequence>MKFIKKYLYFLLLCMYRMELISSLFTNHFQQYITKKYNESILKEFERKDILSGEGSFGGLNNENETSSRIPIIFIHGATGSGSTFKDIRAFFLNNGYINGDIYGITYGDNGLTPLFFVSFKCSDIKLIRRFILLVSNYRKSKVNILAYSMGVGLTRKAILGGKCVDTDEFLGARITTLVNTYVSLAGVSYGYEGCDKLSEIFLFCNPLNGMSCSSKFIKDINTPNFRYEGQKSYAIYSTNDLIVNQNCCENICSQLKYSNKNITTNEFDHYTIVNGTLLEYFNFFNHTTK</sequence>
<dbReference type="AlphaFoldDB" id="A0A0N4Z8M7"/>
<dbReference type="WBParaSite" id="PTRK_0000366100.2">
    <property type="protein sequence ID" value="PTRK_0000366100.2"/>
    <property type="gene ID" value="PTRK_0000366100"/>
</dbReference>
<feature type="signal peptide" evidence="1">
    <location>
        <begin position="1"/>
        <end position="23"/>
    </location>
</feature>
<organism evidence="2 3">
    <name type="scientific">Parastrongyloides trichosuri</name>
    <name type="common">Possum-specific nematode worm</name>
    <dbReference type="NCBI Taxonomy" id="131310"/>
    <lineage>
        <taxon>Eukaryota</taxon>
        <taxon>Metazoa</taxon>
        <taxon>Ecdysozoa</taxon>
        <taxon>Nematoda</taxon>
        <taxon>Chromadorea</taxon>
        <taxon>Rhabditida</taxon>
        <taxon>Tylenchina</taxon>
        <taxon>Panagrolaimomorpha</taxon>
        <taxon>Strongyloidoidea</taxon>
        <taxon>Strongyloididae</taxon>
        <taxon>Parastrongyloides</taxon>
    </lineage>
</organism>
<keyword evidence="1" id="KW-0732">Signal</keyword>
<dbReference type="Proteomes" id="UP000038045">
    <property type="component" value="Unplaced"/>
</dbReference>
<keyword evidence="2" id="KW-1185">Reference proteome</keyword>
<dbReference type="InterPro" id="IPR002918">
    <property type="entry name" value="Lipase_EstA/Esterase_EstB"/>
</dbReference>
<name>A0A0N4Z8M7_PARTI</name>